<dbReference type="GO" id="GO:0004747">
    <property type="term" value="F:ribokinase activity"/>
    <property type="evidence" value="ECO:0007669"/>
    <property type="project" value="UniProtKB-UniRule"/>
</dbReference>
<keyword evidence="4 9" id="KW-0418">Kinase</keyword>
<feature type="binding site" evidence="9">
    <location>
        <begin position="41"/>
        <end position="45"/>
    </location>
    <ligand>
        <name>substrate</name>
    </ligand>
</feature>
<dbReference type="InterPro" id="IPR011611">
    <property type="entry name" value="PfkB_dom"/>
</dbReference>
<evidence type="ECO:0000256" key="5">
    <source>
        <dbReference type="ARBA" id="ARBA00022840"/>
    </source>
</evidence>
<dbReference type="HAMAP" id="MF_01987">
    <property type="entry name" value="Ribokinase"/>
    <property type="match status" value="1"/>
</dbReference>
<feature type="binding site" evidence="9">
    <location>
        <position position="237"/>
    </location>
    <ligand>
        <name>K(+)</name>
        <dbReference type="ChEBI" id="CHEBI:29103"/>
    </ligand>
</feature>
<comment type="subunit">
    <text evidence="9">Homodimer.</text>
</comment>
<dbReference type="Gene3D" id="3.40.1190.20">
    <property type="match status" value="1"/>
</dbReference>
<evidence type="ECO:0000256" key="1">
    <source>
        <dbReference type="ARBA" id="ARBA00022679"/>
    </source>
</evidence>
<dbReference type="GO" id="GO:0005829">
    <property type="term" value="C:cytosol"/>
    <property type="evidence" value="ECO:0007669"/>
    <property type="project" value="TreeGrafter"/>
</dbReference>
<keyword evidence="6 9" id="KW-0460">Magnesium</keyword>
<reference evidence="11 12" key="1">
    <citation type="journal article" date="2018" name="Front. Microbiol.">
        <title>Novel Insights Into Bacterial Dimethylsulfoniopropionate Catabolism in the East China Sea.</title>
        <authorList>
            <person name="Liu J."/>
            <person name="Liu J."/>
            <person name="Zhang S.H."/>
            <person name="Liang J."/>
            <person name="Lin H."/>
            <person name="Song D."/>
            <person name="Yang G.P."/>
            <person name="Todd J.D."/>
            <person name="Zhang X.H."/>
        </authorList>
    </citation>
    <scope>NUCLEOTIDE SEQUENCE [LARGE SCALE GENOMIC DNA]</scope>
    <source>
        <strain evidence="11 12">ZYFD042</strain>
    </source>
</reference>
<evidence type="ECO:0000256" key="6">
    <source>
        <dbReference type="ARBA" id="ARBA00022842"/>
    </source>
</evidence>
<dbReference type="RefSeq" id="WP_128218546.1">
    <property type="nucleotide sequence ID" value="NZ_RBZY01000051.1"/>
</dbReference>
<evidence type="ECO:0000256" key="4">
    <source>
        <dbReference type="ARBA" id="ARBA00022777"/>
    </source>
</evidence>
<dbReference type="Pfam" id="PF00294">
    <property type="entry name" value="PfkB"/>
    <property type="match status" value="1"/>
</dbReference>
<dbReference type="UniPathway" id="UPA00916">
    <property type="reaction ID" value="UER00889"/>
</dbReference>
<comment type="cofactor">
    <cofactor evidence="9">
        <name>Mg(2+)</name>
        <dbReference type="ChEBI" id="CHEBI:18420"/>
    </cofactor>
    <text evidence="9">Requires a divalent cation, most likely magnesium in vivo, as an electrophilic catalyst to aid phosphoryl group transfer. It is the chelate of the metal and the nucleotide that is the actual substrate.</text>
</comment>
<keyword evidence="8 9" id="KW-0119">Carbohydrate metabolism</keyword>
<comment type="function">
    <text evidence="9">Catalyzes the phosphorylation of ribose at O-5 in a reaction requiring ATP and magnesium. The resulting D-ribose-5-phosphate can then be used either for sythesis of nucleotides, histidine, and tryptophan, or as a component of the pentose phosphate pathway.</text>
</comment>
<evidence type="ECO:0000256" key="2">
    <source>
        <dbReference type="ARBA" id="ARBA00022723"/>
    </source>
</evidence>
<dbReference type="OrthoDB" id="9795789at2"/>
<comment type="pathway">
    <text evidence="9">Carbohydrate metabolism; D-ribose degradation; D-ribose 5-phosphate from beta-D-ribopyranose: step 2/2.</text>
</comment>
<feature type="active site" description="Proton acceptor" evidence="9">
    <location>
        <position position="243"/>
    </location>
</feature>
<comment type="similarity">
    <text evidence="9">Belongs to the carbohydrate kinase PfkB family. Ribokinase subfamily.</text>
</comment>
<feature type="domain" description="Carbohydrate kinase PfkB" evidence="10">
    <location>
        <begin position="5"/>
        <end position="282"/>
    </location>
</feature>
<feature type="binding site" evidence="9">
    <location>
        <begin position="12"/>
        <end position="14"/>
    </location>
    <ligand>
        <name>substrate</name>
    </ligand>
</feature>
<comment type="catalytic activity">
    <reaction evidence="9">
        <text>D-ribose + ATP = D-ribose 5-phosphate + ADP + H(+)</text>
        <dbReference type="Rhea" id="RHEA:13697"/>
        <dbReference type="ChEBI" id="CHEBI:15378"/>
        <dbReference type="ChEBI" id="CHEBI:30616"/>
        <dbReference type="ChEBI" id="CHEBI:47013"/>
        <dbReference type="ChEBI" id="CHEBI:78346"/>
        <dbReference type="ChEBI" id="CHEBI:456216"/>
        <dbReference type="EC" id="2.7.1.15"/>
    </reaction>
</comment>
<comment type="activity regulation">
    <text evidence="9">Activated by a monovalent cation that binds near, but not in, the active site. The most likely occupant of the site in vivo is potassium. Ion binding induces a conformational change that may alter substrate affinity.</text>
</comment>
<dbReference type="PRINTS" id="PR00990">
    <property type="entry name" value="RIBOKINASE"/>
</dbReference>
<accession>A0A3S3LHX7</accession>
<dbReference type="AlphaFoldDB" id="A0A3S3LHX7"/>
<keyword evidence="2 9" id="KW-0479">Metal-binding</keyword>
<keyword evidence="5 9" id="KW-0067">ATP-binding</keyword>
<feature type="binding site" evidence="9">
    <location>
        <position position="185"/>
    </location>
    <ligand>
        <name>ATP</name>
        <dbReference type="ChEBI" id="CHEBI:30616"/>
    </ligand>
</feature>
<dbReference type="SUPFAM" id="SSF53613">
    <property type="entry name" value="Ribokinase-like"/>
    <property type="match status" value="1"/>
</dbReference>
<gene>
    <name evidence="9" type="primary">rbsK</name>
    <name evidence="11" type="ORF">D8Y23_13000</name>
</gene>
<dbReference type="PANTHER" id="PTHR10584">
    <property type="entry name" value="SUGAR KINASE"/>
    <property type="match status" value="1"/>
</dbReference>
<feature type="binding site" evidence="9">
    <location>
        <position position="243"/>
    </location>
    <ligand>
        <name>substrate</name>
    </ligand>
</feature>
<dbReference type="GO" id="GO:0005524">
    <property type="term" value="F:ATP binding"/>
    <property type="evidence" value="ECO:0007669"/>
    <property type="project" value="UniProtKB-UniRule"/>
</dbReference>
<feature type="binding site" evidence="9">
    <location>
        <begin position="211"/>
        <end position="216"/>
    </location>
    <ligand>
        <name>ATP</name>
        <dbReference type="ChEBI" id="CHEBI:30616"/>
    </ligand>
</feature>
<comment type="caution">
    <text evidence="9">Lacks conserved residue(s) required for the propagation of feature annotation.</text>
</comment>
<feature type="binding site" evidence="9">
    <location>
        <position position="141"/>
    </location>
    <ligand>
        <name>substrate</name>
    </ligand>
</feature>
<name>A0A3S3LHX7_9MICO</name>
<evidence type="ECO:0000256" key="8">
    <source>
        <dbReference type="ARBA" id="ARBA00023277"/>
    </source>
</evidence>
<dbReference type="InterPro" id="IPR011877">
    <property type="entry name" value="Ribokinase"/>
</dbReference>
<dbReference type="EMBL" id="RBZY01000051">
    <property type="protein sequence ID" value="RWR16683.1"/>
    <property type="molecule type" value="Genomic_DNA"/>
</dbReference>
<comment type="caution">
    <text evidence="11">The sequence shown here is derived from an EMBL/GenBank/DDBJ whole genome shotgun (WGS) entry which is preliminary data.</text>
</comment>
<evidence type="ECO:0000313" key="12">
    <source>
        <dbReference type="Proteomes" id="UP000285970"/>
    </source>
</evidence>
<dbReference type="GO" id="GO:0019303">
    <property type="term" value="P:D-ribose catabolic process"/>
    <property type="evidence" value="ECO:0007669"/>
    <property type="project" value="UniProtKB-UniRule"/>
</dbReference>
<feature type="binding site" evidence="9">
    <location>
        <position position="282"/>
    </location>
    <ligand>
        <name>K(+)</name>
        <dbReference type="ChEBI" id="CHEBI:29103"/>
    </ligand>
</feature>
<feature type="binding site" evidence="9">
    <location>
        <position position="239"/>
    </location>
    <ligand>
        <name>K(+)</name>
        <dbReference type="ChEBI" id="CHEBI:29103"/>
    </ligand>
</feature>
<protein>
    <recommendedName>
        <fullName evidence="9">Ribokinase</fullName>
        <shortName evidence="9">RK</shortName>
        <ecNumber evidence="9">2.7.1.15</ecNumber>
    </recommendedName>
</protein>
<evidence type="ECO:0000256" key="9">
    <source>
        <dbReference type="HAMAP-Rule" id="MF_01987"/>
    </source>
</evidence>
<keyword evidence="1 9" id="KW-0808">Transferase</keyword>
<evidence type="ECO:0000259" key="10">
    <source>
        <dbReference type="Pfam" id="PF00294"/>
    </source>
</evidence>
<dbReference type="EC" id="2.7.1.15" evidence="9"/>
<organism evidence="11 12">
    <name type="scientific">Microbacterium enclense</name>
    <dbReference type="NCBI Taxonomy" id="993073"/>
    <lineage>
        <taxon>Bacteria</taxon>
        <taxon>Bacillati</taxon>
        <taxon>Actinomycetota</taxon>
        <taxon>Actinomycetes</taxon>
        <taxon>Micrococcales</taxon>
        <taxon>Microbacteriaceae</taxon>
        <taxon>Microbacterium</taxon>
    </lineage>
</organism>
<feature type="binding site" evidence="9">
    <location>
        <begin position="242"/>
        <end position="243"/>
    </location>
    <ligand>
        <name>ATP</name>
        <dbReference type="ChEBI" id="CHEBI:30616"/>
    </ligand>
</feature>
<comment type="subcellular location">
    <subcellularLocation>
        <location evidence="9">Cytoplasm</location>
    </subcellularLocation>
</comment>
<evidence type="ECO:0000256" key="7">
    <source>
        <dbReference type="ARBA" id="ARBA00022958"/>
    </source>
</evidence>
<evidence type="ECO:0000256" key="3">
    <source>
        <dbReference type="ARBA" id="ARBA00022741"/>
    </source>
</evidence>
<evidence type="ECO:0000313" key="11">
    <source>
        <dbReference type="EMBL" id="RWR16683.1"/>
    </source>
</evidence>
<dbReference type="GO" id="GO:0046872">
    <property type="term" value="F:metal ion binding"/>
    <property type="evidence" value="ECO:0007669"/>
    <property type="project" value="UniProtKB-KW"/>
</dbReference>
<dbReference type="PANTHER" id="PTHR10584:SF166">
    <property type="entry name" value="RIBOKINASE"/>
    <property type="match status" value="1"/>
</dbReference>
<dbReference type="InterPro" id="IPR029056">
    <property type="entry name" value="Ribokinase-like"/>
</dbReference>
<proteinExistence type="inferred from homology"/>
<feature type="binding site" evidence="9">
    <location>
        <position position="278"/>
    </location>
    <ligand>
        <name>K(+)</name>
        <dbReference type="ChEBI" id="CHEBI:29103"/>
    </ligand>
</feature>
<dbReference type="InterPro" id="IPR002139">
    <property type="entry name" value="Ribo/fructo_kinase"/>
</dbReference>
<feature type="binding site" evidence="9">
    <location>
        <position position="276"/>
    </location>
    <ligand>
        <name>K(+)</name>
        <dbReference type="ChEBI" id="CHEBI:29103"/>
    </ligand>
</feature>
<keyword evidence="9" id="KW-0963">Cytoplasm</keyword>
<sequence>MTAPVVVVGSINADETLPVATWPTPGETSLLAGPVRRGLGGKGANQAVAAALAGADVALVGAVGEDASGADALRSLRDDGVNVDGVRTLAGATGRALILVDPHGENLILVDPGVNAVVDEGTVRAAARHWTAATVVLVQGEVSRAAIDAVAHSCRAIGARFVLNLAPFLEVDADTLATADPLVVNEIEAAQIGIDPTAEAGTSPARSLVVTLGGDGAVVRTASVTERLPARPVEVVDTTGAGDAFVGTLAARLAAGADLVAAAGAATAAAAYAVAHSGAASSYGTRNQIEHFARAR</sequence>
<dbReference type="Proteomes" id="UP000285970">
    <property type="component" value="Unassembled WGS sequence"/>
</dbReference>
<keyword evidence="3 9" id="KW-0547">Nucleotide-binding</keyword>
<keyword evidence="7 9" id="KW-0630">Potassium</keyword>
<feature type="binding site" evidence="9">
    <location>
        <position position="273"/>
    </location>
    <ligand>
        <name>K(+)</name>
        <dbReference type="ChEBI" id="CHEBI:29103"/>
    </ligand>
</feature>